<keyword evidence="2" id="KW-1185">Reference proteome</keyword>
<evidence type="ECO:0000313" key="2">
    <source>
        <dbReference type="Proteomes" id="UP000814128"/>
    </source>
</evidence>
<sequence>MAPKRKSTGEGIGAAKKVKTMGPRLKKAVQPNWLAHKDWSLERPTGEWVNKAIERWSLLAPYDTSITEEYWMKYYNERMALDAVNSPNEAASLPIISEELGQDTFELLRAASRSVADVVYGCALADIERRTAIARTLRGSLYYLDLWGNDEEGAGDNPRTVNARTRLYSPFGTGASMDFVYDYHYRTRFYMADERFSTLYARARSIKEVDSEKPLMNTAVHPHERKRYEPAGDAVRIHNMVGSRVSGTTQKNLEGLAEDFFGVVGWLSPLKLFTLFSAAGTVDHYQERLTEDILEKAGLNKFKPFTEETDGRVQGDEEAKALTAAEQESDPSFSVPQRLLLLAKQGMLPTVPSNTQAPRSCISADIAGVDHALAAPGSISGAASIEDAPVTPAVVATAEDAVVNVRISPDVPAIEAAIEESPAEPATVAPGAQPSTTGVGEPSDRSLI</sequence>
<dbReference type="Proteomes" id="UP000814128">
    <property type="component" value="Unassembled WGS sequence"/>
</dbReference>
<evidence type="ECO:0000313" key="1">
    <source>
        <dbReference type="EMBL" id="KAI0030138.1"/>
    </source>
</evidence>
<dbReference type="EMBL" id="MU273637">
    <property type="protein sequence ID" value="KAI0030138.1"/>
    <property type="molecule type" value="Genomic_DNA"/>
</dbReference>
<accession>A0ACB8QEW8</accession>
<reference evidence="1" key="2">
    <citation type="journal article" date="2022" name="New Phytol.">
        <title>Evolutionary transition to the ectomycorrhizal habit in the genomes of a hyperdiverse lineage of mushroom-forming fungi.</title>
        <authorList>
            <person name="Looney B."/>
            <person name="Miyauchi S."/>
            <person name="Morin E."/>
            <person name="Drula E."/>
            <person name="Courty P.E."/>
            <person name="Kohler A."/>
            <person name="Kuo A."/>
            <person name="LaButti K."/>
            <person name="Pangilinan J."/>
            <person name="Lipzen A."/>
            <person name="Riley R."/>
            <person name="Andreopoulos W."/>
            <person name="He G."/>
            <person name="Johnson J."/>
            <person name="Nolan M."/>
            <person name="Tritt A."/>
            <person name="Barry K.W."/>
            <person name="Grigoriev I.V."/>
            <person name="Nagy L.G."/>
            <person name="Hibbett D."/>
            <person name="Henrissat B."/>
            <person name="Matheny P.B."/>
            <person name="Labbe J."/>
            <person name="Martin F.M."/>
        </authorList>
    </citation>
    <scope>NUCLEOTIDE SEQUENCE</scope>
    <source>
        <strain evidence="1">EC-137</strain>
    </source>
</reference>
<gene>
    <name evidence="1" type="ORF">K488DRAFT_72413</name>
</gene>
<name>A0ACB8QEW8_9AGAM</name>
<protein>
    <submittedName>
        <fullName evidence="1">Uncharacterized protein</fullName>
    </submittedName>
</protein>
<comment type="caution">
    <text evidence="1">The sequence shown here is derived from an EMBL/GenBank/DDBJ whole genome shotgun (WGS) entry which is preliminary data.</text>
</comment>
<organism evidence="1 2">
    <name type="scientific">Vararia minispora EC-137</name>
    <dbReference type="NCBI Taxonomy" id="1314806"/>
    <lineage>
        <taxon>Eukaryota</taxon>
        <taxon>Fungi</taxon>
        <taxon>Dikarya</taxon>
        <taxon>Basidiomycota</taxon>
        <taxon>Agaricomycotina</taxon>
        <taxon>Agaricomycetes</taxon>
        <taxon>Russulales</taxon>
        <taxon>Lachnocladiaceae</taxon>
        <taxon>Vararia</taxon>
    </lineage>
</organism>
<reference evidence="1" key="1">
    <citation type="submission" date="2021-02" db="EMBL/GenBank/DDBJ databases">
        <authorList>
            <consortium name="DOE Joint Genome Institute"/>
            <person name="Ahrendt S."/>
            <person name="Looney B.P."/>
            <person name="Miyauchi S."/>
            <person name="Morin E."/>
            <person name="Drula E."/>
            <person name="Courty P.E."/>
            <person name="Chicoki N."/>
            <person name="Fauchery L."/>
            <person name="Kohler A."/>
            <person name="Kuo A."/>
            <person name="Labutti K."/>
            <person name="Pangilinan J."/>
            <person name="Lipzen A."/>
            <person name="Riley R."/>
            <person name="Andreopoulos W."/>
            <person name="He G."/>
            <person name="Johnson J."/>
            <person name="Barry K.W."/>
            <person name="Grigoriev I.V."/>
            <person name="Nagy L."/>
            <person name="Hibbett D."/>
            <person name="Henrissat B."/>
            <person name="Matheny P.B."/>
            <person name="Labbe J."/>
            <person name="Martin F."/>
        </authorList>
    </citation>
    <scope>NUCLEOTIDE SEQUENCE</scope>
    <source>
        <strain evidence="1">EC-137</strain>
    </source>
</reference>
<proteinExistence type="predicted"/>